<dbReference type="Pfam" id="PF05673">
    <property type="entry name" value="DUF815"/>
    <property type="match status" value="1"/>
</dbReference>
<dbReference type="Gene3D" id="3.40.50.300">
    <property type="entry name" value="P-loop containing nucleotide triphosphate hydrolases"/>
    <property type="match status" value="1"/>
</dbReference>
<sequence length="430" mass="49053">MTEKSYCQNLYLSSGGLIIYRNLLNDPVISKLRNLLKEFSKDNPDKESVLNSYYDMQHKLLESAESLNLSGNVLKSYIINLLVKDKNFFSLTCEKYGCNIQKDLYNAALNDIRIMRSIVGVDLNSIVSSLDFPCNFLENYSPTNKSEKICEFQDYVSALFNSDSDEALLNALINYYSNIGCAELSNHIAFKWHNTKGLIGVENFDKVNLDDIVGYEYQKETLVKNTLDFVSGKPANNVLIIGSAGTGKSSSVKAVVNKFYSKGLRLVQISKEQLLCLSDVLKELKSRGKYFIIFIDDLSFEEFETDYKEMKSVLDGGVEDIPKNILIYATSNRRHLIKETWNDRRADEELHSFDSMNEKLSLSERFGVVITYDSPDKKHYLKIVQSLAKKQKIELDEEALNQEASKWELRTHGRSGRTAKQFINYISSSI</sequence>
<dbReference type="InterPro" id="IPR008533">
    <property type="entry name" value="DUF815"/>
</dbReference>
<keyword evidence="2" id="KW-1185">Reference proteome</keyword>
<reference evidence="1 2" key="1">
    <citation type="journal article" date="2015" name="J. Biotechnol.">
        <title>Complete genome sequence of a malodorant-producing acetogen, Clostridium scatologenes ATCC 25775(T).</title>
        <authorList>
            <person name="Zhu Z."/>
            <person name="Guo T."/>
            <person name="Zheng H."/>
            <person name="Song T."/>
            <person name="Ouyang P."/>
            <person name="Xie J."/>
        </authorList>
    </citation>
    <scope>NUCLEOTIDE SEQUENCE [LARGE SCALE GENOMIC DNA]</scope>
    <source>
        <strain evidence="1 2">ATCC 25775</strain>
    </source>
</reference>
<accession>A0A0E3JLS2</accession>
<dbReference type="RefSeq" id="WP_029162243.1">
    <property type="nucleotide sequence ID" value="NZ_CP009933.1"/>
</dbReference>
<dbReference type="EMBL" id="CP009933">
    <property type="protein sequence ID" value="AKA67148.1"/>
    <property type="molecule type" value="Genomic_DNA"/>
</dbReference>
<dbReference type="HOGENOM" id="CLU_039512_1_1_9"/>
<protein>
    <submittedName>
        <fullName evidence="1">Uncharacterized protein</fullName>
    </submittedName>
</protein>
<organism evidence="1 2">
    <name type="scientific">Clostridium scatologenes</name>
    <dbReference type="NCBI Taxonomy" id="1548"/>
    <lineage>
        <taxon>Bacteria</taxon>
        <taxon>Bacillati</taxon>
        <taxon>Bacillota</taxon>
        <taxon>Clostridia</taxon>
        <taxon>Eubacteriales</taxon>
        <taxon>Clostridiaceae</taxon>
        <taxon>Clostridium</taxon>
    </lineage>
</organism>
<name>A0A0E3JLS2_CLOSL</name>
<dbReference type="KEGG" id="csq:CSCA_0023"/>
<proteinExistence type="predicted"/>
<evidence type="ECO:0000313" key="1">
    <source>
        <dbReference type="EMBL" id="AKA67148.1"/>
    </source>
</evidence>
<evidence type="ECO:0000313" key="2">
    <source>
        <dbReference type="Proteomes" id="UP000033115"/>
    </source>
</evidence>
<dbReference type="InterPro" id="IPR027417">
    <property type="entry name" value="P-loop_NTPase"/>
</dbReference>
<dbReference type="PANTHER" id="PTHR42935">
    <property type="entry name" value="SLR0930 PROTEIN"/>
    <property type="match status" value="1"/>
</dbReference>
<dbReference type="SUPFAM" id="SSF52540">
    <property type="entry name" value="P-loop containing nucleoside triphosphate hydrolases"/>
    <property type="match status" value="1"/>
</dbReference>
<dbReference type="AlphaFoldDB" id="A0A0E3JLS2"/>
<dbReference type="STRING" id="1548.CSCA_0023"/>
<dbReference type="Proteomes" id="UP000033115">
    <property type="component" value="Chromosome"/>
</dbReference>
<gene>
    <name evidence="1" type="ORF">CSCA_0023</name>
</gene>
<dbReference type="CDD" id="cd00009">
    <property type="entry name" value="AAA"/>
    <property type="match status" value="1"/>
</dbReference>
<dbReference type="PANTHER" id="PTHR42935:SF1">
    <property type="entry name" value="SLR0930 PROTEIN"/>
    <property type="match status" value="1"/>
</dbReference>